<comment type="caution">
    <text evidence="1">The sequence shown here is derived from an EMBL/GenBank/DDBJ whole genome shotgun (WGS) entry which is preliminary data.</text>
</comment>
<dbReference type="EMBL" id="BAAAQK010000009">
    <property type="protein sequence ID" value="GAA1851372.1"/>
    <property type="molecule type" value="Genomic_DNA"/>
</dbReference>
<evidence type="ECO:0000313" key="2">
    <source>
        <dbReference type="Proteomes" id="UP001500449"/>
    </source>
</evidence>
<evidence type="ECO:0000313" key="1">
    <source>
        <dbReference type="EMBL" id="GAA1851372.1"/>
    </source>
</evidence>
<proteinExistence type="predicted"/>
<sequence length="87" mass="9810">MPYRTPEDLGVPVHDPVADEQDLLTIPEAAARLHDELVEARERLAAAQSSPDPVSVERVDALRGRVEALETGLERYDRLRRARAVRR</sequence>
<protein>
    <submittedName>
        <fullName evidence="1">Uncharacterized protein</fullName>
    </submittedName>
</protein>
<gene>
    <name evidence="1" type="ORF">GCM10009836_34200</name>
</gene>
<dbReference type="Proteomes" id="UP001500449">
    <property type="component" value="Unassembled WGS sequence"/>
</dbReference>
<accession>A0ABN2N3T8</accession>
<keyword evidence="2" id="KW-1185">Reference proteome</keyword>
<dbReference type="RefSeq" id="WP_344417726.1">
    <property type="nucleotide sequence ID" value="NZ_BAAAQK010000009.1"/>
</dbReference>
<organism evidence="1 2">
    <name type="scientific">Pseudonocardia ailaonensis</name>
    <dbReference type="NCBI Taxonomy" id="367279"/>
    <lineage>
        <taxon>Bacteria</taxon>
        <taxon>Bacillati</taxon>
        <taxon>Actinomycetota</taxon>
        <taxon>Actinomycetes</taxon>
        <taxon>Pseudonocardiales</taxon>
        <taxon>Pseudonocardiaceae</taxon>
        <taxon>Pseudonocardia</taxon>
    </lineage>
</organism>
<reference evidence="1 2" key="1">
    <citation type="journal article" date="2019" name="Int. J. Syst. Evol. Microbiol.">
        <title>The Global Catalogue of Microorganisms (GCM) 10K type strain sequencing project: providing services to taxonomists for standard genome sequencing and annotation.</title>
        <authorList>
            <consortium name="The Broad Institute Genomics Platform"/>
            <consortium name="The Broad Institute Genome Sequencing Center for Infectious Disease"/>
            <person name="Wu L."/>
            <person name="Ma J."/>
        </authorList>
    </citation>
    <scope>NUCLEOTIDE SEQUENCE [LARGE SCALE GENOMIC DNA]</scope>
    <source>
        <strain evidence="1 2">JCM 16009</strain>
    </source>
</reference>
<name>A0ABN2N3T8_9PSEU</name>